<reference evidence="2" key="1">
    <citation type="submission" date="2023-10" db="EMBL/GenBank/DDBJ databases">
        <title>Genome assembly of Pristionchus species.</title>
        <authorList>
            <person name="Yoshida K."/>
            <person name="Sommer R.J."/>
        </authorList>
    </citation>
    <scope>NUCLEOTIDE SEQUENCE</scope>
    <source>
        <strain evidence="2">RS5133</strain>
    </source>
</reference>
<accession>A0AAV5WGH8</accession>
<keyword evidence="1" id="KW-0732">Signal</keyword>
<evidence type="ECO:0000313" key="3">
    <source>
        <dbReference type="Proteomes" id="UP001432322"/>
    </source>
</evidence>
<dbReference type="EMBL" id="BTSY01000005">
    <property type="protein sequence ID" value="GMT28944.1"/>
    <property type="molecule type" value="Genomic_DNA"/>
</dbReference>
<sequence>SFHLPSIILSLLSMCCSTRLSSSLSLPSPPCSCRYFSTLINAFAVAGEVFCFSERNEGDSVGIDLHLVEEDGHFFFILSDSNGHHSRVSLRSSSGLQMEDARQIIVAWRGRIQVDISDRFIVNRVEDGIIIRRVGTPSIVIE</sequence>
<evidence type="ECO:0008006" key="4">
    <source>
        <dbReference type="Google" id="ProtNLM"/>
    </source>
</evidence>
<evidence type="ECO:0000313" key="2">
    <source>
        <dbReference type="EMBL" id="GMT28944.1"/>
    </source>
</evidence>
<organism evidence="2 3">
    <name type="scientific">Pristionchus fissidentatus</name>
    <dbReference type="NCBI Taxonomy" id="1538716"/>
    <lineage>
        <taxon>Eukaryota</taxon>
        <taxon>Metazoa</taxon>
        <taxon>Ecdysozoa</taxon>
        <taxon>Nematoda</taxon>
        <taxon>Chromadorea</taxon>
        <taxon>Rhabditida</taxon>
        <taxon>Rhabditina</taxon>
        <taxon>Diplogasteromorpha</taxon>
        <taxon>Diplogasteroidea</taxon>
        <taxon>Neodiplogasteridae</taxon>
        <taxon>Pristionchus</taxon>
    </lineage>
</organism>
<comment type="caution">
    <text evidence="2">The sequence shown here is derived from an EMBL/GenBank/DDBJ whole genome shotgun (WGS) entry which is preliminary data.</text>
</comment>
<keyword evidence="3" id="KW-1185">Reference proteome</keyword>
<gene>
    <name evidence="2" type="ORF">PFISCL1PPCAC_20241</name>
</gene>
<evidence type="ECO:0000256" key="1">
    <source>
        <dbReference type="SAM" id="SignalP"/>
    </source>
</evidence>
<feature type="non-terminal residue" evidence="2">
    <location>
        <position position="1"/>
    </location>
</feature>
<proteinExistence type="predicted"/>
<name>A0AAV5WGH8_9BILA</name>
<dbReference type="Proteomes" id="UP001432322">
    <property type="component" value="Unassembled WGS sequence"/>
</dbReference>
<feature type="chain" id="PRO_5043730779" description="Galectin" evidence="1">
    <location>
        <begin position="24"/>
        <end position="142"/>
    </location>
</feature>
<dbReference type="AlphaFoldDB" id="A0AAV5WGH8"/>
<feature type="signal peptide" evidence="1">
    <location>
        <begin position="1"/>
        <end position="23"/>
    </location>
</feature>
<protein>
    <recommendedName>
        <fullName evidence="4">Galectin</fullName>
    </recommendedName>
</protein>